<comment type="caution">
    <text evidence="3">The sequence shown here is derived from an EMBL/GenBank/DDBJ whole genome shotgun (WGS) entry which is preliminary data.</text>
</comment>
<proteinExistence type="predicted"/>
<feature type="region of interest" description="Disordered" evidence="1">
    <location>
        <begin position="82"/>
        <end position="112"/>
    </location>
</feature>
<protein>
    <recommendedName>
        <fullName evidence="5">DUF2946 domain-containing protein</fullName>
    </recommendedName>
</protein>
<feature type="chain" id="PRO_5016397097" description="DUF2946 domain-containing protein" evidence="2">
    <location>
        <begin position="30"/>
        <end position="112"/>
    </location>
</feature>
<dbReference type="AlphaFoldDB" id="A0A327MCU3"/>
<gene>
    <name evidence="3" type="ORF">DOO78_16065</name>
</gene>
<keyword evidence="4" id="KW-1185">Reference proteome</keyword>
<evidence type="ECO:0000256" key="2">
    <source>
        <dbReference type="SAM" id="SignalP"/>
    </source>
</evidence>
<accession>A0A327MCU3</accession>
<dbReference type="Proteomes" id="UP000249065">
    <property type="component" value="Unassembled WGS sequence"/>
</dbReference>
<name>A0A327MCU3_9PROT</name>
<feature type="signal peptide" evidence="2">
    <location>
        <begin position="1"/>
        <end position="29"/>
    </location>
</feature>
<reference evidence="4" key="1">
    <citation type="submission" date="2018-06" db="EMBL/GenBank/DDBJ databases">
        <authorList>
            <person name="Khan S.A."/>
        </authorList>
    </citation>
    <scope>NUCLEOTIDE SEQUENCE [LARGE SCALE GENOMIC DNA]</scope>
    <source>
        <strain evidence="4">DB-1506</strain>
    </source>
</reference>
<evidence type="ECO:0000313" key="4">
    <source>
        <dbReference type="Proteomes" id="UP000249065"/>
    </source>
</evidence>
<evidence type="ECO:0000256" key="1">
    <source>
        <dbReference type="SAM" id="MobiDB-lite"/>
    </source>
</evidence>
<evidence type="ECO:0008006" key="5">
    <source>
        <dbReference type="Google" id="ProtNLM"/>
    </source>
</evidence>
<feature type="compositionally biased region" description="Low complexity" evidence="1">
    <location>
        <begin position="31"/>
        <end position="45"/>
    </location>
</feature>
<organism evidence="3 4">
    <name type="scientific">Roseicella frigidaeris</name>
    <dbReference type="NCBI Taxonomy" id="2230885"/>
    <lineage>
        <taxon>Bacteria</taxon>
        <taxon>Pseudomonadati</taxon>
        <taxon>Pseudomonadota</taxon>
        <taxon>Alphaproteobacteria</taxon>
        <taxon>Acetobacterales</taxon>
        <taxon>Roseomonadaceae</taxon>
        <taxon>Roseicella</taxon>
    </lineage>
</organism>
<dbReference type="EMBL" id="QLIX01000012">
    <property type="protein sequence ID" value="RAI57998.1"/>
    <property type="molecule type" value="Genomic_DNA"/>
</dbReference>
<sequence length="112" mass="11147">MARSWAVLTRLLAAGFLLACLLVPPHAEAGPAGPAGGALPSLAIGQDGGAGQPGRPDGLVHVGAHCACQFALRLAAPGPDLPRALGLPTQPLRTDPARASFDAGPPARPPRA</sequence>
<evidence type="ECO:0000313" key="3">
    <source>
        <dbReference type="EMBL" id="RAI57998.1"/>
    </source>
</evidence>
<feature type="region of interest" description="Disordered" evidence="1">
    <location>
        <begin position="31"/>
        <end position="56"/>
    </location>
</feature>
<keyword evidence="2" id="KW-0732">Signal</keyword>